<dbReference type="EMBL" id="JAMRDG010000001">
    <property type="protein sequence ID" value="KAJ3704893.1"/>
    <property type="molecule type" value="Genomic_DNA"/>
</dbReference>
<evidence type="ECO:0000313" key="3">
    <source>
        <dbReference type="Proteomes" id="UP001210211"/>
    </source>
</evidence>
<dbReference type="PANTHER" id="PTHR31374">
    <property type="entry name" value="AUXIN-INDUCED PROTEIN-LIKE-RELATED"/>
    <property type="match status" value="1"/>
</dbReference>
<keyword evidence="3" id="KW-1185">Reference proteome</keyword>
<evidence type="ECO:0000256" key="1">
    <source>
        <dbReference type="ARBA" id="ARBA00006974"/>
    </source>
</evidence>
<dbReference type="InterPro" id="IPR003676">
    <property type="entry name" value="SAUR_fam"/>
</dbReference>
<evidence type="ECO:0000313" key="2">
    <source>
        <dbReference type="EMBL" id="KAJ3704893.1"/>
    </source>
</evidence>
<protein>
    <submittedName>
        <fullName evidence="2">Uncharacterized protein</fullName>
    </submittedName>
</protein>
<dbReference type="GO" id="GO:0009733">
    <property type="term" value="P:response to auxin"/>
    <property type="evidence" value="ECO:0007669"/>
    <property type="project" value="InterPro"/>
</dbReference>
<organism evidence="2 3">
    <name type="scientific">Rhynchospora tenuis</name>
    <dbReference type="NCBI Taxonomy" id="198213"/>
    <lineage>
        <taxon>Eukaryota</taxon>
        <taxon>Viridiplantae</taxon>
        <taxon>Streptophyta</taxon>
        <taxon>Embryophyta</taxon>
        <taxon>Tracheophyta</taxon>
        <taxon>Spermatophyta</taxon>
        <taxon>Magnoliopsida</taxon>
        <taxon>Liliopsida</taxon>
        <taxon>Poales</taxon>
        <taxon>Cyperaceae</taxon>
        <taxon>Cyperoideae</taxon>
        <taxon>Rhynchosporeae</taxon>
        <taxon>Rhynchospora</taxon>
    </lineage>
</organism>
<dbReference type="Pfam" id="PF02519">
    <property type="entry name" value="Auxin_inducible"/>
    <property type="match status" value="1"/>
</dbReference>
<comment type="similarity">
    <text evidence="1">Belongs to the ARG7 family.</text>
</comment>
<dbReference type="PANTHER" id="PTHR31374:SF32">
    <property type="entry name" value="SAUR FAMILY PROTEIN"/>
    <property type="match status" value="1"/>
</dbReference>
<comment type="caution">
    <text evidence="2">The sequence shown here is derived from an EMBL/GenBank/DDBJ whole genome shotgun (WGS) entry which is preliminary data.</text>
</comment>
<gene>
    <name evidence="2" type="ORF">LUZ61_008598</name>
</gene>
<reference evidence="2 3" key="1">
    <citation type="journal article" date="2022" name="Cell">
        <title>Repeat-based holocentromeres influence genome architecture and karyotype evolution.</title>
        <authorList>
            <person name="Hofstatter P.G."/>
            <person name="Thangavel G."/>
            <person name="Lux T."/>
            <person name="Neumann P."/>
            <person name="Vondrak T."/>
            <person name="Novak P."/>
            <person name="Zhang M."/>
            <person name="Costa L."/>
            <person name="Castellani M."/>
            <person name="Scott A."/>
            <person name="Toegelov H."/>
            <person name="Fuchs J."/>
            <person name="Mata-Sucre Y."/>
            <person name="Dias Y."/>
            <person name="Vanzela A.L.L."/>
            <person name="Huettel B."/>
            <person name="Almeida C.C.S."/>
            <person name="Simkova H."/>
            <person name="Souza G."/>
            <person name="Pedrosa-Harand A."/>
            <person name="Macas J."/>
            <person name="Mayer K.F.X."/>
            <person name="Houben A."/>
            <person name="Marques A."/>
        </authorList>
    </citation>
    <scope>NUCLEOTIDE SEQUENCE [LARGE SCALE GENOMIC DNA]</scope>
    <source>
        <strain evidence="2">RhyTen1mFocal</strain>
    </source>
</reference>
<dbReference type="AlphaFoldDB" id="A0AAD6EXL9"/>
<name>A0AAD6EXL9_9POAL</name>
<dbReference type="Proteomes" id="UP001210211">
    <property type="component" value="Unassembled WGS sequence"/>
</dbReference>
<accession>A0AAD6EXL9</accession>
<proteinExistence type="inferred from homology"/>
<sequence>METKNDDKKTTKTSKRTLGEPLKLTTIFKIWKFLRKWQNATAKNKQSICHPVSMKTLSHERNICFDEEDNDNSPSEDECEAERPIISSDIPRGHFGILVGLPDQEPMRFVMPLKFLRLPPFQVMLTKSRLIYGYITDGPIRFPVEPDTFRYILQCSLAQYKDAPFPYYDHNPSSDKRSHLFEDESDPILIWQ</sequence>